<dbReference type="EMBL" id="JACHFZ010000001">
    <property type="protein sequence ID" value="MBB5291107.1"/>
    <property type="molecule type" value="Genomic_DNA"/>
</dbReference>
<reference evidence="2 3" key="1">
    <citation type="submission" date="2020-08" db="EMBL/GenBank/DDBJ databases">
        <title>Genomic Encyclopedia of Type Strains, Phase IV (KMG-IV): sequencing the most valuable type-strain genomes for metagenomic binning, comparative biology and taxonomic classification.</title>
        <authorList>
            <person name="Goeker M."/>
        </authorList>
    </citation>
    <scope>NUCLEOTIDE SEQUENCE [LARGE SCALE GENOMIC DNA]</scope>
    <source>
        <strain evidence="2 3">DSM 25335</strain>
    </source>
</reference>
<dbReference type="AlphaFoldDB" id="A0A7W8HY67"/>
<evidence type="ECO:0000256" key="1">
    <source>
        <dbReference type="SAM" id="MobiDB-lite"/>
    </source>
</evidence>
<dbReference type="RefSeq" id="WP_183252181.1">
    <property type="nucleotide sequence ID" value="NZ_BAAAFF010000004.1"/>
</dbReference>
<gene>
    <name evidence="2" type="ORF">HNQ67_000603</name>
</gene>
<organism evidence="2 3">
    <name type="scientific">Brevundimonas basaltis</name>
    <dbReference type="NCBI Taxonomy" id="472166"/>
    <lineage>
        <taxon>Bacteria</taxon>
        <taxon>Pseudomonadati</taxon>
        <taxon>Pseudomonadota</taxon>
        <taxon>Alphaproteobacteria</taxon>
        <taxon>Caulobacterales</taxon>
        <taxon>Caulobacteraceae</taxon>
        <taxon>Brevundimonas</taxon>
    </lineage>
</organism>
<keyword evidence="3" id="KW-1185">Reference proteome</keyword>
<evidence type="ECO:0000313" key="3">
    <source>
        <dbReference type="Proteomes" id="UP000566663"/>
    </source>
</evidence>
<name>A0A7W8HY67_9CAUL</name>
<evidence type="ECO:0008006" key="4">
    <source>
        <dbReference type="Google" id="ProtNLM"/>
    </source>
</evidence>
<sequence length="101" mass="10709">MEKIRVKPLGDGWAVETPSTDNPMVFRSGRAAEDAGKRLARRLARAGSTTELELRLRSGVCAGRFLCVPPVDEDDDVLLLGLPGLPPGGGAAFWQGHSGNP</sequence>
<protein>
    <recommendedName>
        <fullName evidence="4">DUF2188 domain-containing protein</fullName>
    </recommendedName>
</protein>
<proteinExistence type="predicted"/>
<comment type="caution">
    <text evidence="2">The sequence shown here is derived from an EMBL/GenBank/DDBJ whole genome shotgun (WGS) entry which is preliminary data.</text>
</comment>
<dbReference type="Proteomes" id="UP000566663">
    <property type="component" value="Unassembled WGS sequence"/>
</dbReference>
<accession>A0A7W8HY67</accession>
<feature type="region of interest" description="Disordered" evidence="1">
    <location>
        <begin position="1"/>
        <end position="26"/>
    </location>
</feature>
<evidence type="ECO:0000313" key="2">
    <source>
        <dbReference type="EMBL" id="MBB5291107.1"/>
    </source>
</evidence>